<sequence>MPGYLSTTEAENRISAMSREVIDIDTVVSSPLYIKRTRPLASIGSLGISLNFVDFRGQYPITYQRVFTTAQPSRSSDTSSSPKQLNLPVISNNYKMASEVAYMHPAPAVEPLVKDAHAAFTEPFAHDAVRAIISQKISNLILLPETDLDANQLLNEAGMGSMLTAELRMFIHRTFEVDVPFDVLFKKATLNNLTDMIAQDLQASA</sequence>
<protein>
    <recommendedName>
        <fullName evidence="1">Carrier domain-containing protein</fullName>
    </recommendedName>
</protein>
<proteinExistence type="predicted"/>
<dbReference type="AlphaFoldDB" id="A0A146FAX1"/>
<reference evidence="3" key="2">
    <citation type="submission" date="2016-02" db="EMBL/GenBank/DDBJ databases">
        <title>Genome sequencing of Aspergillus luchuensis NBRC 4314.</title>
        <authorList>
            <person name="Yamada O."/>
        </authorList>
    </citation>
    <scope>NUCLEOTIDE SEQUENCE [LARGE SCALE GENOMIC DNA]</scope>
    <source>
        <strain evidence="3">RIB 2604</strain>
    </source>
</reference>
<gene>
    <name evidence="2" type="ORF">RIB2604_01703880</name>
</gene>
<reference evidence="2 3" key="1">
    <citation type="journal article" date="2016" name="DNA Res.">
        <title>Genome sequence of Aspergillus luchuensis NBRC 4314.</title>
        <authorList>
            <person name="Yamada O."/>
            <person name="Machida M."/>
            <person name="Hosoyama A."/>
            <person name="Goto M."/>
            <person name="Takahashi T."/>
            <person name="Futagami T."/>
            <person name="Yamagata Y."/>
            <person name="Takeuchi M."/>
            <person name="Kobayashi T."/>
            <person name="Koike H."/>
            <person name="Abe K."/>
            <person name="Asai K."/>
            <person name="Arita M."/>
            <person name="Fujita N."/>
            <person name="Fukuda K."/>
            <person name="Higa K."/>
            <person name="Horikawa H."/>
            <person name="Ishikawa T."/>
            <person name="Jinno K."/>
            <person name="Kato Y."/>
            <person name="Kirimura K."/>
            <person name="Mizutani O."/>
            <person name="Nakasone K."/>
            <person name="Sano M."/>
            <person name="Shiraishi Y."/>
            <person name="Tsukahara M."/>
            <person name="Gomi K."/>
        </authorList>
    </citation>
    <scope>NUCLEOTIDE SEQUENCE [LARGE SCALE GENOMIC DNA]</scope>
    <source>
        <strain evidence="2 3">RIB 2604</strain>
    </source>
</reference>
<evidence type="ECO:0000313" key="3">
    <source>
        <dbReference type="Proteomes" id="UP000075230"/>
    </source>
</evidence>
<dbReference type="InterPro" id="IPR009081">
    <property type="entry name" value="PP-bd_ACP"/>
</dbReference>
<organism evidence="2 3">
    <name type="scientific">Aspergillus kawachii</name>
    <name type="common">White koji mold</name>
    <name type="synonym">Aspergillus awamori var. kawachi</name>
    <dbReference type="NCBI Taxonomy" id="1069201"/>
    <lineage>
        <taxon>Eukaryota</taxon>
        <taxon>Fungi</taxon>
        <taxon>Dikarya</taxon>
        <taxon>Ascomycota</taxon>
        <taxon>Pezizomycotina</taxon>
        <taxon>Eurotiomycetes</taxon>
        <taxon>Eurotiomycetidae</taxon>
        <taxon>Eurotiales</taxon>
        <taxon>Aspergillaceae</taxon>
        <taxon>Aspergillus</taxon>
        <taxon>Aspergillus subgen. Circumdati</taxon>
    </lineage>
</organism>
<dbReference type="PROSITE" id="PS50075">
    <property type="entry name" value="CARRIER"/>
    <property type="match status" value="1"/>
</dbReference>
<dbReference type="Proteomes" id="UP000075230">
    <property type="component" value="Unassembled WGS sequence"/>
</dbReference>
<accession>A0A146FAX1</accession>
<dbReference type="Pfam" id="PF00550">
    <property type="entry name" value="PP-binding"/>
    <property type="match status" value="1"/>
</dbReference>
<comment type="caution">
    <text evidence="2">The sequence shown here is derived from an EMBL/GenBank/DDBJ whole genome shotgun (WGS) entry which is preliminary data.</text>
</comment>
<dbReference type="VEuPathDB" id="FungiDB:ASPFODRAFT_69024"/>
<dbReference type="InterPro" id="IPR036736">
    <property type="entry name" value="ACP-like_sf"/>
</dbReference>
<feature type="domain" description="Carrier" evidence="1">
    <location>
        <begin position="123"/>
        <end position="201"/>
    </location>
</feature>
<evidence type="ECO:0000259" key="1">
    <source>
        <dbReference type="PROSITE" id="PS50075"/>
    </source>
</evidence>
<dbReference type="SUPFAM" id="SSF47336">
    <property type="entry name" value="ACP-like"/>
    <property type="match status" value="1"/>
</dbReference>
<evidence type="ECO:0000313" key="2">
    <source>
        <dbReference type="EMBL" id="GAT23250.1"/>
    </source>
</evidence>
<dbReference type="Gene3D" id="1.10.1200.10">
    <property type="entry name" value="ACP-like"/>
    <property type="match status" value="1"/>
</dbReference>
<name>A0A146FAX1_ASPKA</name>
<dbReference type="EMBL" id="BCWF01000017">
    <property type="protein sequence ID" value="GAT23250.1"/>
    <property type="molecule type" value="Genomic_DNA"/>
</dbReference>